<accession>A0ACB7J2W9</accession>
<protein>
    <submittedName>
        <fullName evidence="1">Uncharacterized protein</fullName>
    </submittedName>
</protein>
<dbReference type="Proteomes" id="UP000824881">
    <property type="component" value="Unassembled WGS sequence"/>
</dbReference>
<evidence type="ECO:0000313" key="1">
    <source>
        <dbReference type="EMBL" id="KAG9224281.1"/>
    </source>
</evidence>
<sequence length="298" mass="32480">MKPHHTLFIWHFILVLCNYGDATLVNRTIDDKFGDSAAGSVITYSPAGAWKDGTVCKNCAEHPDPDQLFKANSTFGVPVSGIDPNTVFTASVMFNGTAAYVICALDHRIVGPHGLYDMYFFIDNRLAGTFFQEAPGTTGFDYNVTVFAIADLPPMEHNITIQNGRVGGPRSLMLLDAIIYTQDSGELAPEPPSTTTIISTTESSPPRPRPSPPSPPPLSVTTILAIALGSISCVVLGGLAIFLYRRLYQPSDSHQCIPYPYNAPISEIRVHEEEAPPSNNGVLDSISTPRHPRKMHRR</sequence>
<keyword evidence="2" id="KW-1185">Reference proteome</keyword>
<comment type="caution">
    <text evidence="1">The sequence shown here is derived from an EMBL/GenBank/DDBJ whole genome shotgun (WGS) entry which is preliminary data.</text>
</comment>
<organism evidence="1 2">
    <name type="scientific">Pleurotus cornucopiae</name>
    <name type="common">Cornucopia mushroom</name>
    <dbReference type="NCBI Taxonomy" id="5321"/>
    <lineage>
        <taxon>Eukaryota</taxon>
        <taxon>Fungi</taxon>
        <taxon>Dikarya</taxon>
        <taxon>Basidiomycota</taxon>
        <taxon>Agaricomycotina</taxon>
        <taxon>Agaricomycetes</taxon>
        <taxon>Agaricomycetidae</taxon>
        <taxon>Agaricales</taxon>
        <taxon>Pleurotineae</taxon>
        <taxon>Pleurotaceae</taxon>
        <taxon>Pleurotus</taxon>
    </lineage>
</organism>
<evidence type="ECO:0000313" key="2">
    <source>
        <dbReference type="Proteomes" id="UP000824881"/>
    </source>
</evidence>
<proteinExistence type="predicted"/>
<name>A0ACB7J2W9_PLECO</name>
<gene>
    <name evidence="1" type="ORF">CCMSSC00406_0004780</name>
</gene>
<dbReference type="EMBL" id="WQMT02000004">
    <property type="protein sequence ID" value="KAG9224281.1"/>
    <property type="molecule type" value="Genomic_DNA"/>
</dbReference>
<reference evidence="1 2" key="1">
    <citation type="journal article" date="2021" name="Appl. Environ. Microbiol.">
        <title>Genetic linkage and physical mapping for an oyster mushroom Pleurotus cornucopiae and QTL analysis for the trait cap color.</title>
        <authorList>
            <person name="Zhang Y."/>
            <person name="Gao W."/>
            <person name="Sonnenberg A."/>
            <person name="Chen Q."/>
            <person name="Zhang J."/>
            <person name="Huang C."/>
        </authorList>
    </citation>
    <scope>NUCLEOTIDE SEQUENCE [LARGE SCALE GENOMIC DNA]</scope>
    <source>
        <strain evidence="1">CCMSSC00406</strain>
    </source>
</reference>